<dbReference type="Proteomes" id="UP001519332">
    <property type="component" value="Unassembled WGS sequence"/>
</dbReference>
<dbReference type="RefSeq" id="WP_209644191.1">
    <property type="nucleotide sequence ID" value="NZ_JAGINW010000001.1"/>
</dbReference>
<evidence type="ECO:0000256" key="1">
    <source>
        <dbReference type="SAM" id="SignalP"/>
    </source>
</evidence>
<keyword evidence="3" id="KW-1185">Reference proteome</keyword>
<feature type="chain" id="PRO_5047133059" evidence="1">
    <location>
        <begin position="28"/>
        <end position="120"/>
    </location>
</feature>
<comment type="caution">
    <text evidence="2">The sequence shown here is derived from an EMBL/GenBank/DDBJ whole genome shotgun (WGS) entry which is preliminary data.</text>
</comment>
<name>A0ABS4TTA9_9PSEU</name>
<reference evidence="2 3" key="1">
    <citation type="submission" date="2021-03" db="EMBL/GenBank/DDBJ databases">
        <title>Sequencing the genomes of 1000 actinobacteria strains.</title>
        <authorList>
            <person name="Klenk H.-P."/>
        </authorList>
    </citation>
    <scope>NUCLEOTIDE SEQUENCE [LARGE SCALE GENOMIC DNA]</scope>
    <source>
        <strain evidence="2 3">DSM 46670</strain>
    </source>
</reference>
<feature type="signal peptide" evidence="1">
    <location>
        <begin position="1"/>
        <end position="27"/>
    </location>
</feature>
<dbReference type="EMBL" id="JAGINW010000001">
    <property type="protein sequence ID" value="MBP2327215.1"/>
    <property type="molecule type" value="Genomic_DNA"/>
</dbReference>
<gene>
    <name evidence="2" type="ORF">JOF56_007600</name>
</gene>
<accession>A0ABS4TTA9</accession>
<evidence type="ECO:0000313" key="3">
    <source>
        <dbReference type="Proteomes" id="UP001519332"/>
    </source>
</evidence>
<keyword evidence="1" id="KW-0732">Signal</keyword>
<organism evidence="2 3">
    <name type="scientific">Kibdelosporangium banguiense</name>
    <dbReference type="NCBI Taxonomy" id="1365924"/>
    <lineage>
        <taxon>Bacteria</taxon>
        <taxon>Bacillati</taxon>
        <taxon>Actinomycetota</taxon>
        <taxon>Actinomycetes</taxon>
        <taxon>Pseudonocardiales</taxon>
        <taxon>Pseudonocardiaceae</taxon>
        <taxon>Kibdelosporangium</taxon>
    </lineage>
</organism>
<proteinExistence type="predicted"/>
<protein>
    <submittedName>
        <fullName evidence="2">Uncharacterized protein</fullName>
    </submittedName>
</protein>
<evidence type="ECO:0000313" key="2">
    <source>
        <dbReference type="EMBL" id="MBP2327215.1"/>
    </source>
</evidence>
<sequence length="120" mass="12365">MNKGMMLLTASVLGIGLAGAVAPSASAATLDAQAVHRASISCDKPSGAKANYSWAGGITTVTVYFNNHCSHRVAAGIVLEDEDGALSVQCMETNGGTKGNKKFHIGVDHHVARVQKGCKL</sequence>